<organism evidence="3 4">
    <name type="scientific">Latilactobacillus fuchuensis DSM 14340 = JCM 11249</name>
    <dbReference type="NCBI Taxonomy" id="1423747"/>
    <lineage>
        <taxon>Bacteria</taxon>
        <taxon>Bacillati</taxon>
        <taxon>Bacillota</taxon>
        <taxon>Bacilli</taxon>
        <taxon>Lactobacillales</taxon>
        <taxon>Lactobacillaceae</taxon>
        <taxon>Latilactobacillus</taxon>
    </lineage>
</organism>
<dbReference type="Proteomes" id="UP000051264">
    <property type="component" value="Unassembled WGS sequence"/>
</dbReference>
<evidence type="ECO:0000313" key="4">
    <source>
        <dbReference type="Proteomes" id="UP000051264"/>
    </source>
</evidence>
<dbReference type="HAMAP" id="MF_01126">
    <property type="entry name" value="UPF0298"/>
    <property type="match status" value="1"/>
</dbReference>
<evidence type="ECO:0000256" key="1">
    <source>
        <dbReference type="ARBA" id="ARBA00022490"/>
    </source>
</evidence>
<dbReference type="Pfam" id="PF09902">
    <property type="entry name" value="DUF2129"/>
    <property type="match status" value="1"/>
</dbReference>
<dbReference type="GO" id="GO:0005737">
    <property type="term" value="C:cytoplasm"/>
    <property type="evidence" value="ECO:0007669"/>
    <property type="project" value="UniProtKB-SubCell"/>
</dbReference>
<dbReference type="EMBL" id="AZEX01000070">
    <property type="protein sequence ID" value="KRL58462.1"/>
    <property type="molecule type" value="Genomic_DNA"/>
</dbReference>
<protein>
    <recommendedName>
        <fullName evidence="2">UPF0298 protein FC69_GL000332</fullName>
    </recommendedName>
</protein>
<evidence type="ECO:0000256" key="2">
    <source>
        <dbReference type="HAMAP-Rule" id="MF_01126"/>
    </source>
</evidence>
<dbReference type="RefSeq" id="WP_025082387.1">
    <property type="nucleotide sequence ID" value="NZ_AZEX01000070.1"/>
</dbReference>
<proteinExistence type="inferred from homology"/>
<accession>A0A0R1RQ69</accession>
<dbReference type="InterPro" id="IPR016979">
    <property type="entry name" value="DUF2129"/>
</dbReference>
<gene>
    <name evidence="3" type="ORF">FC69_GL000332</name>
</gene>
<keyword evidence="1 2" id="KW-0963">Cytoplasm</keyword>
<sequence length="98" mass="11668">MTLTVTKRQGVVVWLYSLRQVKQLRRYGLVYYTSKRMKYVYLYVDIDQAEMAVEKLKKLHYVKRVSLSQRPNIDMDFGARVGKPEEMITQKTDSEELD</sequence>
<dbReference type="eggNOG" id="COG4471">
    <property type="taxonomic scope" value="Bacteria"/>
</dbReference>
<dbReference type="PATRIC" id="fig|1423747.3.peg.340"/>
<dbReference type="STRING" id="1423747.FC69_GL000332"/>
<evidence type="ECO:0000313" key="3">
    <source>
        <dbReference type="EMBL" id="KRL58462.1"/>
    </source>
</evidence>
<reference evidence="3 4" key="1">
    <citation type="journal article" date="2015" name="Genome Announc.">
        <title>Expanding the biotechnology potential of lactobacilli through comparative genomics of 213 strains and associated genera.</title>
        <authorList>
            <person name="Sun Z."/>
            <person name="Harris H.M."/>
            <person name="McCann A."/>
            <person name="Guo C."/>
            <person name="Argimon S."/>
            <person name="Zhang W."/>
            <person name="Yang X."/>
            <person name="Jeffery I.B."/>
            <person name="Cooney J.C."/>
            <person name="Kagawa T.F."/>
            <person name="Liu W."/>
            <person name="Song Y."/>
            <person name="Salvetti E."/>
            <person name="Wrobel A."/>
            <person name="Rasinkangas P."/>
            <person name="Parkhill J."/>
            <person name="Rea M.C."/>
            <person name="O'Sullivan O."/>
            <person name="Ritari J."/>
            <person name="Douillard F.P."/>
            <person name="Paul Ross R."/>
            <person name="Yang R."/>
            <person name="Briner A.E."/>
            <person name="Felis G.E."/>
            <person name="de Vos W.M."/>
            <person name="Barrangou R."/>
            <person name="Klaenhammer T.R."/>
            <person name="Caufield P.W."/>
            <person name="Cui Y."/>
            <person name="Zhang H."/>
            <person name="O'Toole P.W."/>
        </authorList>
    </citation>
    <scope>NUCLEOTIDE SEQUENCE [LARGE SCALE GENOMIC DNA]</scope>
    <source>
        <strain evidence="3 4">DSM 14340</strain>
    </source>
</reference>
<dbReference type="AlphaFoldDB" id="A0A0R1RQ69"/>
<name>A0A0R1RQ69_9LACO</name>
<dbReference type="OrthoDB" id="2990788at2"/>
<comment type="similarity">
    <text evidence="2">Belongs to the UPF0298 family.</text>
</comment>
<comment type="subcellular location">
    <subcellularLocation>
        <location evidence="2">Cytoplasm</location>
    </subcellularLocation>
</comment>
<dbReference type="PIRSF" id="PIRSF031653">
    <property type="entry name" value="UCP031653"/>
    <property type="match status" value="1"/>
</dbReference>
<comment type="caution">
    <text evidence="3">The sequence shown here is derived from an EMBL/GenBank/DDBJ whole genome shotgun (WGS) entry which is preliminary data.</text>
</comment>